<name>A0ABN2M8Z8_9ACTN</name>
<accession>A0ABN2M8Z8</accession>
<feature type="signal peptide" evidence="1">
    <location>
        <begin position="1"/>
        <end position="27"/>
    </location>
</feature>
<evidence type="ECO:0000313" key="3">
    <source>
        <dbReference type="Proteomes" id="UP001500218"/>
    </source>
</evidence>
<feature type="chain" id="PRO_5046411759" description="DUF3757 domain-containing protein" evidence="1">
    <location>
        <begin position="28"/>
        <end position="161"/>
    </location>
</feature>
<comment type="caution">
    <text evidence="2">The sequence shown here is derived from an EMBL/GenBank/DDBJ whole genome shotgun (WGS) entry which is preliminary data.</text>
</comment>
<evidence type="ECO:0008006" key="4">
    <source>
        <dbReference type="Google" id="ProtNLM"/>
    </source>
</evidence>
<dbReference type="Proteomes" id="UP001500218">
    <property type="component" value="Unassembled WGS sequence"/>
</dbReference>
<evidence type="ECO:0000313" key="2">
    <source>
        <dbReference type="EMBL" id="GAA1814805.1"/>
    </source>
</evidence>
<sequence>MRPSTRLVAVLAALAASLAFTAAPAQAAPTTDFYADSGDRCVYGAAKGTFDWNPPTASILPAVYATGSLIDRPTLRELSVCGNDLMYTVVTFSAYARAVLVDTEAVKADNGTAGINVLLSGRAGVIDTVIVQVCRHSTVPTFAPVDYCGARVAYVRPGIKV</sequence>
<keyword evidence="1" id="KW-0732">Signal</keyword>
<protein>
    <recommendedName>
        <fullName evidence="4">DUF3757 domain-containing protein</fullName>
    </recommendedName>
</protein>
<gene>
    <name evidence="2" type="ORF">GCM10009682_39920</name>
</gene>
<reference evidence="2 3" key="1">
    <citation type="journal article" date="2019" name="Int. J. Syst. Evol. Microbiol.">
        <title>The Global Catalogue of Microorganisms (GCM) 10K type strain sequencing project: providing services to taxonomists for standard genome sequencing and annotation.</title>
        <authorList>
            <consortium name="The Broad Institute Genomics Platform"/>
            <consortium name="The Broad Institute Genome Sequencing Center for Infectious Disease"/>
            <person name="Wu L."/>
            <person name="Ma J."/>
        </authorList>
    </citation>
    <scope>NUCLEOTIDE SEQUENCE [LARGE SCALE GENOMIC DNA]</scope>
    <source>
        <strain evidence="2 3">JCM 13250</strain>
    </source>
</reference>
<dbReference type="RefSeq" id="WP_344134250.1">
    <property type="nucleotide sequence ID" value="NZ_BAAALT010000127.1"/>
</dbReference>
<proteinExistence type="predicted"/>
<dbReference type="EMBL" id="BAAALT010000127">
    <property type="protein sequence ID" value="GAA1814805.1"/>
    <property type="molecule type" value="Genomic_DNA"/>
</dbReference>
<keyword evidence="3" id="KW-1185">Reference proteome</keyword>
<evidence type="ECO:0000256" key="1">
    <source>
        <dbReference type="SAM" id="SignalP"/>
    </source>
</evidence>
<organism evidence="2 3">
    <name type="scientific">Luedemannella flava</name>
    <dbReference type="NCBI Taxonomy" id="349316"/>
    <lineage>
        <taxon>Bacteria</taxon>
        <taxon>Bacillati</taxon>
        <taxon>Actinomycetota</taxon>
        <taxon>Actinomycetes</taxon>
        <taxon>Micromonosporales</taxon>
        <taxon>Micromonosporaceae</taxon>
        <taxon>Luedemannella</taxon>
    </lineage>
</organism>